<dbReference type="InterPro" id="IPR035985">
    <property type="entry name" value="Ubiquitin-activating_enz"/>
</dbReference>
<dbReference type="PANTHER" id="PTHR10953:SF194">
    <property type="entry name" value="MOLYBDOPTERIN-SYNTHASE ADENYLYLTRANSFERASE"/>
    <property type="match status" value="1"/>
</dbReference>
<dbReference type="Pfam" id="PF00899">
    <property type="entry name" value="ThiF"/>
    <property type="match status" value="1"/>
</dbReference>
<dbReference type="InterPro" id="IPR045886">
    <property type="entry name" value="ThiF/MoeB/HesA"/>
</dbReference>
<evidence type="ECO:0000259" key="1">
    <source>
        <dbReference type="Pfam" id="PF00899"/>
    </source>
</evidence>
<dbReference type="GO" id="GO:0016779">
    <property type="term" value="F:nucleotidyltransferase activity"/>
    <property type="evidence" value="ECO:0007669"/>
    <property type="project" value="UniProtKB-KW"/>
</dbReference>
<evidence type="ECO:0000313" key="2">
    <source>
        <dbReference type="EMBL" id="MCF2950344.1"/>
    </source>
</evidence>
<accession>A0ABS9DC78</accession>
<sequence>MSNILNKKTLTTQQAMRYSRQILLPGFDLEKQEILLNSKVLVIGVGGLGCAAAQYLVAAGIGGITIVDDDSVELSNLHRQVLHGEADLGDTKCQSAKRALMLINPNCKINCVEKRLDHQELCSQALQHQIILDCSDNLATRNILNQVSISQKVPLVSGAAIRMEGQICTFIPHPDNACYECLSELFVEQNLSCVEAGVMSPLVGVIGAMQALEAIKVLTGFGEPLANKLMLFDASSMNWQTFKIAKNPDCNTCKI</sequence>
<organism evidence="2 3">
    <name type="scientific">Paraglaciecola algarum</name>
    <dbReference type="NCBI Taxonomy" id="3050085"/>
    <lineage>
        <taxon>Bacteria</taxon>
        <taxon>Pseudomonadati</taxon>
        <taxon>Pseudomonadota</taxon>
        <taxon>Gammaproteobacteria</taxon>
        <taxon>Alteromonadales</taxon>
        <taxon>Alteromonadaceae</taxon>
        <taxon>Paraglaciecola</taxon>
    </lineage>
</organism>
<dbReference type="SUPFAM" id="SSF69572">
    <property type="entry name" value="Activating enzymes of the ubiquitin-like proteins"/>
    <property type="match status" value="1"/>
</dbReference>
<dbReference type="Gene3D" id="3.40.50.720">
    <property type="entry name" value="NAD(P)-binding Rossmann-like Domain"/>
    <property type="match status" value="1"/>
</dbReference>
<name>A0ABS9DC78_9ALTE</name>
<keyword evidence="2" id="KW-0808">Transferase</keyword>
<gene>
    <name evidence="2" type="primary">moeB</name>
    <name evidence="2" type="ORF">L0668_19705</name>
</gene>
<dbReference type="Proteomes" id="UP001521137">
    <property type="component" value="Unassembled WGS sequence"/>
</dbReference>
<reference evidence="2 3" key="1">
    <citation type="submission" date="2022-01" db="EMBL/GenBank/DDBJ databases">
        <title>Paraglaciecola sp. G1-23.</title>
        <authorList>
            <person name="Jin M.S."/>
            <person name="Han D.M."/>
            <person name="Kim H.M."/>
            <person name="Jeon C.O."/>
        </authorList>
    </citation>
    <scope>NUCLEOTIDE SEQUENCE [LARGE SCALE GENOMIC DNA]</scope>
    <source>
        <strain evidence="2 3">G1-23</strain>
    </source>
</reference>
<dbReference type="EMBL" id="JAKGAS010000018">
    <property type="protein sequence ID" value="MCF2950344.1"/>
    <property type="molecule type" value="Genomic_DNA"/>
</dbReference>
<keyword evidence="2" id="KW-0548">Nucleotidyltransferase</keyword>
<comment type="caution">
    <text evidence="2">The sequence shown here is derived from an EMBL/GenBank/DDBJ whole genome shotgun (WGS) entry which is preliminary data.</text>
</comment>
<dbReference type="PANTHER" id="PTHR10953">
    <property type="entry name" value="UBIQUITIN-ACTIVATING ENZYME E1"/>
    <property type="match status" value="1"/>
</dbReference>
<keyword evidence="3" id="KW-1185">Reference proteome</keyword>
<evidence type="ECO:0000313" key="3">
    <source>
        <dbReference type="Proteomes" id="UP001521137"/>
    </source>
</evidence>
<protein>
    <submittedName>
        <fullName evidence="2">Molybdopterin-synthase adenylyltransferase MoeB</fullName>
    </submittedName>
</protein>
<dbReference type="InterPro" id="IPR000594">
    <property type="entry name" value="ThiF_NAD_FAD-bd"/>
</dbReference>
<proteinExistence type="predicted"/>
<dbReference type="RefSeq" id="WP_235314446.1">
    <property type="nucleotide sequence ID" value="NZ_JAKGAS010000018.1"/>
</dbReference>
<dbReference type="CDD" id="cd00757">
    <property type="entry name" value="ThiF_MoeB_HesA_family"/>
    <property type="match status" value="1"/>
</dbReference>
<feature type="domain" description="THIF-type NAD/FAD binding fold" evidence="1">
    <location>
        <begin position="18"/>
        <end position="251"/>
    </location>
</feature>
<dbReference type="NCBIfam" id="NF004281">
    <property type="entry name" value="PRK05690.1"/>
    <property type="match status" value="1"/>
</dbReference>